<dbReference type="InterPro" id="IPR023346">
    <property type="entry name" value="Lysozyme-like_dom_sf"/>
</dbReference>
<evidence type="ECO:0000256" key="1">
    <source>
        <dbReference type="SAM" id="MobiDB-lite"/>
    </source>
</evidence>
<feature type="compositionally biased region" description="Low complexity" evidence="1">
    <location>
        <begin position="453"/>
        <end position="467"/>
    </location>
</feature>
<feature type="domain" description="LysM" evidence="3">
    <location>
        <begin position="362"/>
        <end position="406"/>
    </location>
</feature>
<dbReference type="Proteomes" id="UP000622017">
    <property type="component" value="Unassembled WGS sequence"/>
</dbReference>
<evidence type="ECO:0000256" key="2">
    <source>
        <dbReference type="SAM" id="SignalP"/>
    </source>
</evidence>
<gene>
    <name evidence="4" type="ORF">H8B15_06700</name>
</gene>
<dbReference type="InterPro" id="IPR018392">
    <property type="entry name" value="LysM"/>
</dbReference>
<comment type="caution">
    <text evidence="4">The sequence shown here is derived from an EMBL/GenBank/DDBJ whole genome shotgun (WGS) entry which is preliminary data.</text>
</comment>
<evidence type="ECO:0000313" key="5">
    <source>
        <dbReference type="Proteomes" id="UP000622017"/>
    </source>
</evidence>
<sequence length="695" mass="74722">MKRLFALVLCLFPLLVAAQSGSPSVPATLPFANLTLRLSNGGQRAVQQKVDALRSHPASFQARVLLADAYFPIIDRVFQEEAVPLDFRYLALQESGLQGDAQSIHDAVGYWQFKREAATDFNLLMNDQVDERKHIVAASHAAAKYFKRSHNTFHNWLDVLLSYNLGIGGTKPYTLPTDAAATEMEVTERSHPYIITFLAHKIAFEQAVGLNGNPALALQEFPAVAGQPLAAMAASFQTTPEELAKHNRWLLAEAVPSDKAYTVLVPITDPTQLATLAAQQPVASTVPALTQPTPDPRHPGFVLINGLRAVVALPGETKETLAQRADMKLRRFMRFNDLYAFDNVVAGQPYFVQKKRDKAAVEYHVAQPNESITTISQQYGIRVRSILSKNRMARNEELRPGRVLWLQHTRPRDVPVEYKTVQNEAALAAFARPTRATQAAPGPAPVPSTKTFPPSTQPAAPAPTAAPAVASAPADTVAMLNNEVATTGVADTVAMPVASPAPSAPRSVYRPAPARLATPASAASTSPTSATATATEEAPAAAAAAPYPMMEAPATPAAVPPNGLHTVRTKETLYGIARLYHISPRDLEAWNGLPLNPALKIGQQLRVTPPEEATSAQPAATTPAPKPQTTPIAPATPTKAQPAAPTTVQHTVQAGESMYGISRKYGVTIKQIMEWNNKPDFNVRPGEVLTVTPAK</sequence>
<dbReference type="InterPro" id="IPR036779">
    <property type="entry name" value="LysM_dom_sf"/>
</dbReference>
<dbReference type="Gene3D" id="1.10.530.10">
    <property type="match status" value="1"/>
</dbReference>
<keyword evidence="5" id="KW-1185">Reference proteome</keyword>
<dbReference type="Pfam" id="PF01464">
    <property type="entry name" value="SLT"/>
    <property type="match status" value="1"/>
</dbReference>
<evidence type="ECO:0000259" key="3">
    <source>
        <dbReference type="PROSITE" id="PS51782"/>
    </source>
</evidence>
<dbReference type="PANTHER" id="PTHR33734:SF22">
    <property type="entry name" value="MEMBRANE-BOUND LYTIC MUREIN TRANSGLYCOSYLASE D"/>
    <property type="match status" value="1"/>
</dbReference>
<dbReference type="SUPFAM" id="SSF54106">
    <property type="entry name" value="LysM domain"/>
    <property type="match status" value="3"/>
</dbReference>
<feature type="region of interest" description="Disordered" evidence="1">
    <location>
        <begin position="607"/>
        <end position="647"/>
    </location>
</feature>
<dbReference type="PROSITE" id="PS51782">
    <property type="entry name" value="LYSM"/>
    <property type="match status" value="3"/>
</dbReference>
<feature type="signal peptide" evidence="2">
    <location>
        <begin position="1"/>
        <end position="18"/>
    </location>
</feature>
<organism evidence="4 5">
    <name type="scientific">Hymenobacter citatus</name>
    <dbReference type="NCBI Taxonomy" id="2763506"/>
    <lineage>
        <taxon>Bacteria</taxon>
        <taxon>Pseudomonadati</taxon>
        <taxon>Bacteroidota</taxon>
        <taxon>Cytophagia</taxon>
        <taxon>Cytophagales</taxon>
        <taxon>Hymenobacteraceae</taxon>
        <taxon>Hymenobacter</taxon>
    </lineage>
</organism>
<dbReference type="SUPFAM" id="SSF53955">
    <property type="entry name" value="Lysozyme-like"/>
    <property type="match status" value="1"/>
</dbReference>
<dbReference type="RefSeq" id="WP_187318904.1">
    <property type="nucleotide sequence ID" value="NZ_JACSCY010000004.1"/>
</dbReference>
<dbReference type="Pfam" id="PF01476">
    <property type="entry name" value="LysM"/>
    <property type="match status" value="3"/>
</dbReference>
<keyword evidence="2" id="KW-0732">Signal</keyword>
<proteinExistence type="predicted"/>
<dbReference type="EMBL" id="JACSCY010000004">
    <property type="protein sequence ID" value="MBC6610603.1"/>
    <property type="molecule type" value="Genomic_DNA"/>
</dbReference>
<feature type="domain" description="LysM" evidence="3">
    <location>
        <begin position="563"/>
        <end position="607"/>
    </location>
</feature>
<dbReference type="SMART" id="SM00257">
    <property type="entry name" value="LysM"/>
    <property type="match status" value="4"/>
</dbReference>
<feature type="chain" id="PRO_5046304339" evidence="2">
    <location>
        <begin position="19"/>
        <end position="695"/>
    </location>
</feature>
<dbReference type="InterPro" id="IPR008258">
    <property type="entry name" value="Transglycosylase_SLT_dom_1"/>
</dbReference>
<accession>A0ABR7MJ79</accession>
<feature type="region of interest" description="Disordered" evidence="1">
    <location>
        <begin position="515"/>
        <end position="539"/>
    </location>
</feature>
<protein>
    <submittedName>
        <fullName evidence="4">LysM peptidoglycan-binding domain-containing protein</fullName>
    </submittedName>
</protein>
<name>A0ABR7MJ79_9BACT</name>
<dbReference type="CDD" id="cd16894">
    <property type="entry name" value="MltD-like"/>
    <property type="match status" value="1"/>
</dbReference>
<reference evidence="4 5" key="1">
    <citation type="submission" date="2020-08" db="EMBL/GenBank/DDBJ databases">
        <title>Hymenobacter sp.</title>
        <authorList>
            <person name="Kim M.K."/>
        </authorList>
    </citation>
    <scope>NUCLEOTIDE SEQUENCE [LARGE SCALE GENOMIC DNA]</scope>
    <source>
        <strain evidence="4 5">BT507</strain>
    </source>
</reference>
<dbReference type="Gene3D" id="3.10.350.10">
    <property type="entry name" value="LysM domain"/>
    <property type="match status" value="3"/>
</dbReference>
<dbReference type="PANTHER" id="PTHR33734">
    <property type="entry name" value="LYSM DOMAIN-CONTAINING GPI-ANCHORED PROTEIN 2"/>
    <property type="match status" value="1"/>
</dbReference>
<evidence type="ECO:0000313" key="4">
    <source>
        <dbReference type="EMBL" id="MBC6610603.1"/>
    </source>
</evidence>
<feature type="region of interest" description="Disordered" evidence="1">
    <location>
        <begin position="432"/>
        <end position="467"/>
    </location>
</feature>
<feature type="compositionally biased region" description="Low complexity" evidence="1">
    <location>
        <begin position="608"/>
        <end position="647"/>
    </location>
</feature>
<feature type="domain" description="LysM" evidence="3">
    <location>
        <begin position="648"/>
        <end position="691"/>
    </location>
</feature>
<dbReference type="CDD" id="cd00118">
    <property type="entry name" value="LysM"/>
    <property type="match status" value="2"/>
</dbReference>